<dbReference type="Pfam" id="PF00543">
    <property type="entry name" value="P-II"/>
    <property type="match status" value="1"/>
</dbReference>
<dbReference type="InterPro" id="IPR011322">
    <property type="entry name" value="N-reg_PII-like_a/b"/>
</dbReference>
<dbReference type="InterPro" id="IPR002187">
    <property type="entry name" value="N-reg_PII"/>
</dbReference>
<dbReference type="Gene3D" id="3.30.70.120">
    <property type="match status" value="1"/>
</dbReference>
<evidence type="ECO:0000313" key="1">
    <source>
        <dbReference type="EMBL" id="AMW05467.1"/>
    </source>
</evidence>
<dbReference type="AlphaFoldDB" id="A0A143BK64"/>
<dbReference type="GO" id="GO:0006808">
    <property type="term" value="P:regulation of nitrogen utilization"/>
    <property type="evidence" value="ECO:0007669"/>
    <property type="project" value="InterPro"/>
</dbReference>
<reference evidence="1 2" key="2">
    <citation type="journal article" date="2016" name="Environ. Microbiol. Rep.">
        <title>Metagenomic evidence for the presence of phototrophic Gemmatimonadetes bacteria in diverse environments.</title>
        <authorList>
            <person name="Zeng Y."/>
            <person name="Baumbach J."/>
            <person name="Barbosa E.G."/>
            <person name="Azevedo V."/>
            <person name="Zhang C."/>
            <person name="Koblizek M."/>
        </authorList>
    </citation>
    <scope>NUCLEOTIDE SEQUENCE [LARGE SCALE GENOMIC DNA]</scope>
    <source>
        <strain evidence="1 2">AP64</strain>
    </source>
</reference>
<keyword evidence="2" id="KW-1185">Reference proteome</keyword>
<dbReference type="GO" id="GO:0030234">
    <property type="term" value="F:enzyme regulator activity"/>
    <property type="evidence" value="ECO:0007669"/>
    <property type="project" value="InterPro"/>
</dbReference>
<dbReference type="InterPro" id="IPR015867">
    <property type="entry name" value="N-reg_PII/ATP_PRibTrfase_C"/>
</dbReference>
<dbReference type="SUPFAM" id="SSF54913">
    <property type="entry name" value="GlnB-like"/>
    <property type="match status" value="1"/>
</dbReference>
<reference evidence="1 2" key="1">
    <citation type="journal article" date="2014" name="Proc. Natl. Acad. Sci. U.S.A.">
        <title>Functional type 2 photosynthetic reaction centers found in the rare bacterial phylum Gemmatimonadetes.</title>
        <authorList>
            <person name="Zeng Y."/>
            <person name="Feng F."/>
            <person name="Medova H."/>
            <person name="Dean J."/>
            <person name="Koblizek M."/>
        </authorList>
    </citation>
    <scope>NUCLEOTIDE SEQUENCE [LARGE SCALE GENOMIC DNA]</scope>
    <source>
        <strain evidence="1 2">AP64</strain>
    </source>
</reference>
<dbReference type="STRING" id="1379270.GEMMAAP_12935"/>
<dbReference type="OrthoDB" id="330665at2"/>
<dbReference type="EMBL" id="CP011454">
    <property type="protein sequence ID" value="AMW05467.1"/>
    <property type="molecule type" value="Genomic_DNA"/>
</dbReference>
<organism evidence="1 2">
    <name type="scientific">Gemmatimonas phototrophica</name>
    <dbReference type="NCBI Taxonomy" id="1379270"/>
    <lineage>
        <taxon>Bacteria</taxon>
        <taxon>Pseudomonadati</taxon>
        <taxon>Gemmatimonadota</taxon>
        <taxon>Gemmatimonadia</taxon>
        <taxon>Gemmatimonadales</taxon>
        <taxon>Gemmatimonadaceae</taxon>
        <taxon>Gemmatimonas</taxon>
    </lineage>
</organism>
<name>A0A143BK64_9BACT</name>
<protein>
    <submittedName>
        <fullName evidence="1">Nitrogen regulatory protein P-II</fullName>
    </submittedName>
</protein>
<dbReference type="PROSITE" id="PS51343">
    <property type="entry name" value="PII_GLNB_DOM"/>
    <property type="match status" value="1"/>
</dbReference>
<sequence>MLTHSFKLVTIIAEPVLEPRITTELRRLGATGFTVVEGRGQGSRALHAAEIPGINVRIETIVPPEVADRIVEYISKQYFADYEVIAYLSDVQVVRGEKYRRAP</sequence>
<evidence type="ECO:0000313" key="2">
    <source>
        <dbReference type="Proteomes" id="UP000076404"/>
    </source>
</evidence>
<proteinExistence type="predicted"/>
<gene>
    <name evidence="1" type="ORF">GEMMAAP_12935</name>
</gene>
<dbReference type="Proteomes" id="UP000076404">
    <property type="component" value="Chromosome"/>
</dbReference>
<accession>A0A143BK64</accession>
<dbReference type="RefSeq" id="WP_026849426.1">
    <property type="nucleotide sequence ID" value="NZ_CP011454.1"/>
</dbReference>
<dbReference type="KEGG" id="gph:GEMMAAP_12935"/>
<dbReference type="eggNOG" id="COG0347">
    <property type="taxonomic scope" value="Bacteria"/>
</dbReference>